<accession>A0A8J3H8Y4</accession>
<evidence type="ECO:0000313" key="1">
    <source>
        <dbReference type="EMBL" id="GHG92826.1"/>
    </source>
</evidence>
<gene>
    <name evidence="1" type="ORF">GCM10010961_24900</name>
</gene>
<name>A0A8J3H8Y4_9RHOB</name>
<evidence type="ECO:0000313" key="2">
    <source>
        <dbReference type="Proteomes" id="UP000611500"/>
    </source>
</evidence>
<dbReference type="InterPro" id="IPR038765">
    <property type="entry name" value="Papain-like_cys_pep_sf"/>
</dbReference>
<protein>
    <submittedName>
        <fullName evidence="1">Uncharacterized protein</fullName>
    </submittedName>
</protein>
<sequence length="227" mass="24168">MPLCLSTMTLTGIQPALAGETGSMWQAAMAEANWDWRAGDLIFRSGLDPLDDQIAVAMGASFASVGVLRASSGGPRVVYVDPTDGVTEVMLFEFIEGLDDGGYSVYRLDAATVWDQADSPISYNALLVAYGQPADPYRLPGGAAYYGAELVSLAALGVGVTLGAPDRISTLADEAPNLRAAFLEGWQDHPYCGYVTTKTECWEIIDDLALLTTASIMADPSLRQVYP</sequence>
<reference evidence="1" key="2">
    <citation type="submission" date="2020-09" db="EMBL/GenBank/DDBJ databases">
        <authorList>
            <person name="Sun Q."/>
            <person name="Zhou Y."/>
        </authorList>
    </citation>
    <scope>NUCLEOTIDE SEQUENCE</scope>
    <source>
        <strain evidence="1">CGMCC 1.7081</strain>
    </source>
</reference>
<organism evidence="1 2">
    <name type="scientific">Pseudodonghicola xiamenensis</name>
    <dbReference type="NCBI Taxonomy" id="337702"/>
    <lineage>
        <taxon>Bacteria</taxon>
        <taxon>Pseudomonadati</taxon>
        <taxon>Pseudomonadota</taxon>
        <taxon>Alphaproteobacteria</taxon>
        <taxon>Rhodobacterales</taxon>
        <taxon>Paracoccaceae</taxon>
        <taxon>Pseudodonghicola</taxon>
    </lineage>
</organism>
<comment type="caution">
    <text evidence="1">The sequence shown here is derived from an EMBL/GenBank/DDBJ whole genome shotgun (WGS) entry which is preliminary data.</text>
</comment>
<keyword evidence="2" id="KW-1185">Reference proteome</keyword>
<dbReference type="AlphaFoldDB" id="A0A8J3H8Y4"/>
<dbReference type="SUPFAM" id="SSF54001">
    <property type="entry name" value="Cysteine proteinases"/>
    <property type="match status" value="1"/>
</dbReference>
<dbReference type="Gene3D" id="3.90.1720.10">
    <property type="entry name" value="endopeptidase domain like (from Nostoc punctiforme)"/>
    <property type="match status" value="1"/>
</dbReference>
<dbReference type="Proteomes" id="UP000611500">
    <property type="component" value="Unassembled WGS sequence"/>
</dbReference>
<dbReference type="RefSeq" id="WP_154664445.1">
    <property type="nucleotide sequence ID" value="NZ_BNAP01000010.1"/>
</dbReference>
<dbReference type="EMBL" id="BNAP01000010">
    <property type="protein sequence ID" value="GHG92826.1"/>
    <property type="molecule type" value="Genomic_DNA"/>
</dbReference>
<reference evidence="1" key="1">
    <citation type="journal article" date="2014" name="Int. J. Syst. Evol. Microbiol.">
        <title>Complete genome sequence of Corynebacterium casei LMG S-19264T (=DSM 44701T), isolated from a smear-ripened cheese.</title>
        <authorList>
            <consortium name="US DOE Joint Genome Institute (JGI-PGF)"/>
            <person name="Walter F."/>
            <person name="Albersmeier A."/>
            <person name="Kalinowski J."/>
            <person name="Ruckert C."/>
        </authorList>
    </citation>
    <scope>NUCLEOTIDE SEQUENCE</scope>
    <source>
        <strain evidence="1">CGMCC 1.7081</strain>
    </source>
</reference>
<proteinExistence type="predicted"/>